<organism evidence="2 3">
    <name type="scientific">Rhynchospora pubera</name>
    <dbReference type="NCBI Taxonomy" id="906938"/>
    <lineage>
        <taxon>Eukaryota</taxon>
        <taxon>Viridiplantae</taxon>
        <taxon>Streptophyta</taxon>
        <taxon>Embryophyta</taxon>
        <taxon>Tracheophyta</taxon>
        <taxon>Spermatophyta</taxon>
        <taxon>Magnoliopsida</taxon>
        <taxon>Liliopsida</taxon>
        <taxon>Poales</taxon>
        <taxon>Cyperaceae</taxon>
        <taxon>Cyperoideae</taxon>
        <taxon>Rhynchosporeae</taxon>
        <taxon>Rhynchospora</taxon>
    </lineage>
</organism>
<reference evidence="2" key="1">
    <citation type="submission" date="2022-08" db="EMBL/GenBank/DDBJ databases">
        <authorList>
            <person name="Marques A."/>
        </authorList>
    </citation>
    <scope>NUCLEOTIDE SEQUENCE</scope>
    <source>
        <strain evidence="2">RhyPub2mFocal</strain>
        <tissue evidence="2">Leaves</tissue>
    </source>
</reference>
<evidence type="ECO:0000313" key="3">
    <source>
        <dbReference type="Proteomes" id="UP001140206"/>
    </source>
</evidence>
<dbReference type="Proteomes" id="UP001140206">
    <property type="component" value="Chromosome 1"/>
</dbReference>
<dbReference type="InterPro" id="IPR011042">
    <property type="entry name" value="6-blade_b-propeller_TolB-like"/>
</dbReference>
<dbReference type="SUPFAM" id="SSF50969">
    <property type="entry name" value="YVTN repeat-like/Quinoprotein amine dehydrogenase"/>
    <property type="match status" value="1"/>
</dbReference>
<dbReference type="InterPro" id="IPR011044">
    <property type="entry name" value="Quino_amine_DH_bsu"/>
</dbReference>
<proteinExistence type="predicted"/>
<dbReference type="EMBL" id="JAMFTS010000001">
    <property type="protein sequence ID" value="KAJ4821403.1"/>
    <property type="molecule type" value="Genomic_DNA"/>
</dbReference>
<evidence type="ECO:0000256" key="1">
    <source>
        <dbReference type="SAM" id="SignalP"/>
    </source>
</evidence>
<feature type="chain" id="PRO_5043765142" evidence="1">
    <location>
        <begin position="23"/>
        <end position="352"/>
    </location>
</feature>
<name>A0AAV8I087_9POAL</name>
<keyword evidence="3" id="KW-1185">Reference proteome</keyword>
<comment type="caution">
    <text evidence="2">The sequence shown here is derived from an EMBL/GenBank/DDBJ whole genome shotgun (WGS) entry which is preliminary data.</text>
</comment>
<accession>A0AAV8I087</accession>
<dbReference type="PANTHER" id="PTHR31460:SF3">
    <property type="entry name" value="MESOCENTIN"/>
    <property type="match status" value="1"/>
</dbReference>
<protein>
    <submittedName>
        <fullName evidence="2">Sodium/potassium/calcium exchanger Nckx30C</fullName>
    </submittedName>
</protein>
<dbReference type="Gene3D" id="2.120.10.30">
    <property type="entry name" value="TolB, C-terminal domain"/>
    <property type="match status" value="1"/>
</dbReference>
<sequence>MKRPILLVSFSVLLFLLGPTSASFVHTIFTINSSSPVQLSSLAWDPICKHFVVRSIDSPKVYTVSDSGTANCIISETSLNIIGEFVASVAVDHVHHLLIVAFSNSYIVSAYDLKSYRKVCSMLLPQLNGAPGGVAVDMENGEVFVTSSRRGIVLKVRLDGDGSLILEYKLNDNQGLGGIVHVNDESPYILVMQSTTGKIFKVGSKDGVMKEVLPRGKSNVLAPIGNAIALHNDLSLTVSANRKLLLSLESDGTWTRVSVNVNITVENSDQSIAVKTQEGKKAYALSNQWWKVWLVRHMYDLRMALFCVKAVAEIFFMLSVTYRDMRQIHESKKKKEMRKIRRQAKLMRHAKF</sequence>
<feature type="signal peptide" evidence="1">
    <location>
        <begin position="1"/>
        <end position="22"/>
    </location>
</feature>
<dbReference type="GO" id="GO:0005783">
    <property type="term" value="C:endoplasmic reticulum"/>
    <property type="evidence" value="ECO:0007669"/>
    <property type="project" value="TreeGrafter"/>
</dbReference>
<keyword evidence="1" id="KW-0732">Signal</keyword>
<dbReference type="AlphaFoldDB" id="A0AAV8I087"/>
<dbReference type="PANTHER" id="PTHR31460">
    <property type="match status" value="1"/>
</dbReference>
<dbReference type="InterPro" id="IPR053224">
    <property type="entry name" value="Sensory_adhesion_molecule"/>
</dbReference>
<evidence type="ECO:0000313" key="2">
    <source>
        <dbReference type="EMBL" id="KAJ4821403.1"/>
    </source>
</evidence>
<gene>
    <name evidence="2" type="ORF">LUZ62_033969</name>
</gene>